<dbReference type="EMBL" id="WNWR01000865">
    <property type="protein sequence ID" value="KAE9967972.1"/>
    <property type="molecule type" value="Genomic_DNA"/>
</dbReference>
<gene>
    <name evidence="3" type="ORF">EG327_011240</name>
</gene>
<protein>
    <submittedName>
        <fullName evidence="3">Uncharacterized protein</fullName>
    </submittedName>
</protein>
<feature type="compositionally biased region" description="Low complexity" evidence="1">
    <location>
        <begin position="126"/>
        <end position="141"/>
    </location>
</feature>
<comment type="caution">
    <text evidence="3">The sequence shown here is derived from an EMBL/GenBank/DDBJ whole genome shotgun (WGS) entry which is preliminary data.</text>
</comment>
<proteinExistence type="predicted"/>
<evidence type="ECO:0000256" key="1">
    <source>
        <dbReference type="SAM" id="MobiDB-lite"/>
    </source>
</evidence>
<accession>A0A8H3UEC5</accession>
<keyword evidence="2" id="KW-0732">Signal</keyword>
<feature type="signal peptide" evidence="2">
    <location>
        <begin position="1"/>
        <end position="17"/>
    </location>
</feature>
<feature type="region of interest" description="Disordered" evidence="1">
    <location>
        <begin position="122"/>
        <end position="147"/>
    </location>
</feature>
<evidence type="ECO:0000256" key="2">
    <source>
        <dbReference type="SAM" id="SignalP"/>
    </source>
</evidence>
<dbReference type="Proteomes" id="UP000490939">
    <property type="component" value="Unassembled WGS sequence"/>
</dbReference>
<name>A0A8H3UEC5_VENIN</name>
<evidence type="ECO:0000313" key="3">
    <source>
        <dbReference type="EMBL" id="KAE9967972.1"/>
    </source>
</evidence>
<sequence>MTGLFILLWALIASVDALAPHQPRETRNPPVRVHRRQVVSAPYPTSLATLKGSRCPTRSLASLFSDIYHDNPHFCTIYERGLTITITTDCKGCNLNTMTMPRRHCLNTANVTFRIPSTSIECEQQSAPTPTPTSTPTAAASDRIYPAGFKDPPMSAAIKF</sequence>
<evidence type="ECO:0000313" key="4">
    <source>
        <dbReference type="Proteomes" id="UP000490939"/>
    </source>
</evidence>
<keyword evidence="4" id="KW-1185">Reference proteome</keyword>
<feature type="chain" id="PRO_5034195847" evidence="2">
    <location>
        <begin position="18"/>
        <end position="160"/>
    </location>
</feature>
<dbReference type="AlphaFoldDB" id="A0A8H3UEC5"/>
<reference evidence="3 4" key="1">
    <citation type="submission" date="2019-07" db="EMBL/GenBank/DDBJ databases">
        <title>Venturia inaequalis Genome Resource.</title>
        <authorList>
            <person name="Lichtner F.J."/>
        </authorList>
    </citation>
    <scope>NUCLEOTIDE SEQUENCE [LARGE SCALE GENOMIC DNA]</scope>
    <source>
        <strain evidence="3 4">DMI_063113</strain>
    </source>
</reference>
<organism evidence="3 4">
    <name type="scientific">Venturia inaequalis</name>
    <name type="common">Apple scab fungus</name>
    <dbReference type="NCBI Taxonomy" id="5025"/>
    <lineage>
        <taxon>Eukaryota</taxon>
        <taxon>Fungi</taxon>
        <taxon>Dikarya</taxon>
        <taxon>Ascomycota</taxon>
        <taxon>Pezizomycotina</taxon>
        <taxon>Dothideomycetes</taxon>
        <taxon>Pleosporomycetidae</taxon>
        <taxon>Venturiales</taxon>
        <taxon>Venturiaceae</taxon>
        <taxon>Venturia</taxon>
    </lineage>
</organism>